<dbReference type="InterPro" id="IPR006311">
    <property type="entry name" value="TAT_signal"/>
</dbReference>
<dbReference type="InterPro" id="IPR028081">
    <property type="entry name" value="Leu-bd"/>
</dbReference>
<dbReference type="PANTHER" id="PTHR47235:SF1">
    <property type="entry name" value="BLR6548 PROTEIN"/>
    <property type="match status" value="1"/>
</dbReference>
<dbReference type="AlphaFoldDB" id="A0A2N4TSZ2"/>
<evidence type="ECO:0000313" key="5">
    <source>
        <dbReference type="EMBL" id="PLC42749.1"/>
    </source>
</evidence>
<comment type="similarity">
    <text evidence="1">Belongs to the leucine-binding protein family.</text>
</comment>
<keyword evidence="2 3" id="KW-0732">Signal</keyword>
<dbReference type="CDD" id="cd06326">
    <property type="entry name" value="PBP1_ABC_ligand_binding-like"/>
    <property type="match status" value="1"/>
</dbReference>
<evidence type="ECO:0000256" key="2">
    <source>
        <dbReference type="ARBA" id="ARBA00022729"/>
    </source>
</evidence>
<dbReference type="SUPFAM" id="SSF53822">
    <property type="entry name" value="Periplasmic binding protein-like I"/>
    <property type="match status" value="1"/>
</dbReference>
<sequence>MDRRQFVRSSVALGGAMMLTPLARAAEAGVFADKIVFGQTVGFDSVWGGLYKNYTNGLLAGFEQVNAQGGVAGRKLVVKRLEDNYLPDKAVANVKALVQEGVFGLVCMGGTGNTIAALPLLEQYRLPMVGAMTGAGAVRKPSAPLFHTRASYADEVAKMVQHATTIGLKRVAVVYQDNPFGSGNADAAKAAAAKFGTQIVALIPHNAKGDDIDMVVDKIAAANPQTTLLFTSPASVADMLTRYQAKHGPVPLPQPWILSVTTPKTVFEKAGPLAHGVAVTQVMPGPNARTQPLVRAFREANDKFGDHNNQTYEAVEGFLTARVIVEGLRACGSNPTRDGFIQALEGFGTRDFGGVRVHYDRSNHAGLDYVDVTMIGSNGHLVG</sequence>
<reference evidence="5 6" key="1">
    <citation type="submission" date="2017-12" db="EMBL/GenBank/DDBJ databases">
        <title>Draft genome sequence of Ralstonia pickettii 52.</title>
        <authorList>
            <person name="Zheng B."/>
        </authorList>
    </citation>
    <scope>NUCLEOTIDE SEQUENCE [LARGE SCALE GENOMIC DNA]</scope>
    <source>
        <strain evidence="5 6">52</strain>
    </source>
</reference>
<dbReference type="Pfam" id="PF13458">
    <property type="entry name" value="Peripla_BP_6"/>
    <property type="match status" value="1"/>
</dbReference>
<evidence type="ECO:0000256" key="1">
    <source>
        <dbReference type="ARBA" id="ARBA00010062"/>
    </source>
</evidence>
<dbReference type="InterPro" id="IPR028082">
    <property type="entry name" value="Peripla_BP_I"/>
</dbReference>
<protein>
    <recommendedName>
        <fullName evidence="4">Leucine-binding protein domain-containing protein</fullName>
    </recommendedName>
</protein>
<evidence type="ECO:0000313" key="6">
    <source>
        <dbReference type="Proteomes" id="UP000234456"/>
    </source>
</evidence>
<dbReference type="OrthoDB" id="9777352at2"/>
<gene>
    <name evidence="5" type="ORF">C0Q88_12495</name>
</gene>
<dbReference type="Proteomes" id="UP000234456">
    <property type="component" value="Unassembled WGS sequence"/>
</dbReference>
<proteinExistence type="inferred from homology"/>
<name>A0A2N4TSZ2_RALPI</name>
<accession>A0A2N4TSZ2</accession>
<dbReference type="Gene3D" id="3.40.50.2300">
    <property type="match status" value="2"/>
</dbReference>
<organism evidence="5 6">
    <name type="scientific">Ralstonia pickettii</name>
    <name type="common">Burkholderia pickettii</name>
    <dbReference type="NCBI Taxonomy" id="329"/>
    <lineage>
        <taxon>Bacteria</taxon>
        <taxon>Pseudomonadati</taxon>
        <taxon>Pseudomonadota</taxon>
        <taxon>Betaproteobacteria</taxon>
        <taxon>Burkholderiales</taxon>
        <taxon>Burkholderiaceae</taxon>
        <taxon>Ralstonia</taxon>
    </lineage>
</organism>
<dbReference type="EMBL" id="PKQE01000002">
    <property type="protein sequence ID" value="PLC42749.1"/>
    <property type="molecule type" value="Genomic_DNA"/>
</dbReference>
<comment type="caution">
    <text evidence="5">The sequence shown here is derived from an EMBL/GenBank/DDBJ whole genome shotgun (WGS) entry which is preliminary data.</text>
</comment>
<feature type="signal peptide" evidence="3">
    <location>
        <begin position="1"/>
        <end position="25"/>
    </location>
</feature>
<feature type="chain" id="PRO_5014639358" description="Leucine-binding protein domain-containing protein" evidence="3">
    <location>
        <begin position="26"/>
        <end position="383"/>
    </location>
</feature>
<dbReference type="PROSITE" id="PS51318">
    <property type="entry name" value="TAT"/>
    <property type="match status" value="1"/>
</dbReference>
<evidence type="ECO:0000256" key="3">
    <source>
        <dbReference type="SAM" id="SignalP"/>
    </source>
</evidence>
<feature type="domain" description="Leucine-binding protein" evidence="4">
    <location>
        <begin position="53"/>
        <end position="373"/>
    </location>
</feature>
<evidence type="ECO:0000259" key="4">
    <source>
        <dbReference type="Pfam" id="PF13458"/>
    </source>
</evidence>
<dbReference type="PANTHER" id="PTHR47235">
    <property type="entry name" value="BLR6548 PROTEIN"/>
    <property type="match status" value="1"/>
</dbReference>